<dbReference type="InterPro" id="IPR052895">
    <property type="entry name" value="HetReg/Transcr_Mod"/>
</dbReference>
<dbReference type="PANTHER" id="PTHR24148:SF73">
    <property type="entry name" value="HET DOMAIN PROTEIN (AFU_ORTHOLOGUE AFUA_8G01020)"/>
    <property type="match status" value="1"/>
</dbReference>
<dbReference type="PANTHER" id="PTHR24148">
    <property type="entry name" value="ANKYRIN REPEAT DOMAIN-CONTAINING PROTEIN 39 HOMOLOG-RELATED"/>
    <property type="match status" value="1"/>
</dbReference>
<gene>
    <name evidence="2" type="ORF">CC86DRAFT_297273</name>
</gene>
<dbReference type="InterPro" id="IPR010730">
    <property type="entry name" value="HET"/>
</dbReference>
<proteinExistence type="predicted"/>
<evidence type="ECO:0000313" key="2">
    <source>
        <dbReference type="EMBL" id="KAF2824444.1"/>
    </source>
</evidence>
<evidence type="ECO:0000313" key="3">
    <source>
        <dbReference type="Proteomes" id="UP000799424"/>
    </source>
</evidence>
<dbReference type="OrthoDB" id="5386682at2759"/>
<evidence type="ECO:0000259" key="1">
    <source>
        <dbReference type="Pfam" id="PF06985"/>
    </source>
</evidence>
<accession>A0A6A6ZVE7</accession>
<keyword evidence="3" id="KW-1185">Reference proteome</keyword>
<dbReference type="Pfam" id="PF06985">
    <property type="entry name" value="HET"/>
    <property type="match status" value="1"/>
</dbReference>
<feature type="domain" description="Heterokaryon incompatibility" evidence="1">
    <location>
        <begin position="26"/>
        <end position="110"/>
    </location>
</feature>
<dbReference type="Proteomes" id="UP000799424">
    <property type="component" value="Unassembled WGS sequence"/>
</dbReference>
<protein>
    <submittedName>
        <fullName evidence="2">HET-domain-containing protein</fullName>
    </submittedName>
</protein>
<sequence length="111" mass="12763">MKEVENNTAAIDQTLEPRSRELGTVYRCLSYTWGESPAEHQILLNGDTFCVRKNLFEFLEIAVRLLSYDLLWVDAICIDQTNVTERGHQVKRMDIIYKGAVQVLIWLGNSS</sequence>
<name>A0A6A6ZVE7_9PLEO</name>
<dbReference type="AlphaFoldDB" id="A0A6A6ZVE7"/>
<organism evidence="2 3">
    <name type="scientific">Ophiobolus disseminans</name>
    <dbReference type="NCBI Taxonomy" id="1469910"/>
    <lineage>
        <taxon>Eukaryota</taxon>
        <taxon>Fungi</taxon>
        <taxon>Dikarya</taxon>
        <taxon>Ascomycota</taxon>
        <taxon>Pezizomycotina</taxon>
        <taxon>Dothideomycetes</taxon>
        <taxon>Pleosporomycetidae</taxon>
        <taxon>Pleosporales</taxon>
        <taxon>Pleosporineae</taxon>
        <taxon>Phaeosphaeriaceae</taxon>
        <taxon>Ophiobolus</taxon>
    </lineage>
</organism>
<reference evidence="2" key="1">
    <citation type="journal article" date="2020" name="Stud. Mycol.">
        <title>101 Dothideomycetes genomes: a test case for predicting lifestyles and emergence of pathogens.</title>
        <authorList>
            <person name="Haridas S."/>
            <person name="Albert R."/>
            <person name="Binder M."/>
            <person name="Bloem J."/>
            <person name="Labutti K."/>
            <person name="Salamov A."/>
            <person name="Andreopoulos B."/>
            <person name="Baker S."/>
            <person name="Barry K."/>
            <person name="Bills G."/>
            <person name="Bluhm B."/>
            <person name="Cannon C."/>
            <person name="Castanera R."/>
            <person name="Culley D."/>
            <person name="Daum C."/>
            <person name="Ezra D."/>
            <person name="Gonzalez J."/>
            <person name="Henrissat B."/>
            <person name="Kuo A."/>
            <person name="Liang C."/>
            <person name="Lipzen A."/>
            <person name="Lutzoni F."/>
            <person name="Magnuson J."/>
            <person name="Mondo S."/>
            <person name="Nolan M."/>
            <person name="Ohm R."/>
            <person name="Pangilinan J."/>
            <person name="Park H.-J."/>
            <person name="Ramirez L."/>
            <person name="Alfaro M."/>
            <person name="Sun H."/>
            <person name="Tritt A."/>
            <person name="Yoshinaga Y."/>
            <person name="Zwiers L.-H."/>
            <person name="Turgeon B."/>
            <person name="Goodwin S."/>
            <person name="Spatafora J."/>
            <person name="Crous P."/>
            <person name="Grigoriev I."/>
        </authorList>
    </citation>
    <scope>NUCLEOTIDE SEQUENCE</scope>
    <source>
        <strain evidence="2">CBS 113818</strain>
    </source>
</reference>
<feature type="non-terminal residue" evidence="2">
    <location>
        <position position="111"/>
    </location>
</feature>
<dbReference type="EMBL" id="MU006230">
    <property type="protein sequence ID" value="KAF2824444.1"/>
    <property type="molecule type" value="Genomic_DNA"/>
</dbReference>